<accession>A0AA36HC40</accession>
<feature type="chain" id="PRO_5041237011" evidence="1">
    <location>
        <begin position="16"/>
        <end position="109"/>
    </location>
</feature>
<dbReference type="EMBL" id="CATQJL010000316">
    <property type="protein sequence ID" value="CAJ0607616.1"/>
    <property type="molecule type" value="Genomic_DNA"/>
</dbReference>
<feature type="signal peptide" evidence="1">
    <location>
        <begin position="1"/>
        <end position="15"/>
    </location>
</feature>
<evidence type="ECO:0000313" key="2">
    <source>
        <dbReference type="EMBL" id="CAJ0607616.1"/>
    </source>
</evidence>
<evidence type="ECO:0000313" key="3">
    <source>
        <dbReference type="Proteomes" id="UP001176961"/>
    </source>
</evidence>
<keyword evidence="1" id="KW-0732">Signal</keyword>
<feature type="non-terminal residue" evidence="2">
    <location>
        <position position="109"/>
    </location>
</feature>
<evidence type="ECO:0000256" key="1">
    <source>
        <dbReference type="SAM" id="SignalP"/>
    </source>
</evidence>
<sequence length="109" mass="12753">MKLLPIFLLLSSIFALPTCDDKIYKSLCGLYGYHIPFLKVDFEEVEETCKSVEHEKGDETSKEPCAALKKLDNKTKEDVKKKLEKLTWMQACFKFCEHRFCIFPIVERL</sequence>
<reference evidence="2" key="1">
    <citation type="submission" date="2023-07" db="EMBL/GenBank/DDBJ databases">
        <authorList>
            <consortium name="CYATHOMIX"/>
        </authorList>
    </citation>
    <scope>NUCLEOTIDE SEQUENCE</scope>
    <source>
        <strain evidence="2">N/A</strain>
    </source>
</reference>
<organism evidence="2 3">
    <name type="scientific">Cylicocyclus nassatus</name>
    <name type="common">Nematode worm</name>
    <dbReference type="NCBI Taxonomy" id="53992"/>
    <lineage>
        <taxon>Eukaryota</taxon>
        <taxon>Metazoa</taxon>
        <taxon>Ecdysozoa</taxon>
        <taxon>Nematoda</taxon>
        <taxon>Chromadorea</taxon>
        <taxon>Rhabditida</taxon>
        <taxon>Rhabditina</taxon>
        <taxon>Rhabditomorpha</taxon>
        <taxon>Strongyloidea</taxon>
        <taxon>Strongylidae</taxon>
        <taxon>Cylicocyclus</taxon>
    </lineage>
</organism>
<keyword evidence="3" id="KW-1185">Reference proteome</keyword>
<dbReference type="Proteomes" id="UP001176961">
    <property type="component" value="Unassembled WGS sequence"/>
</dbReference>
<dbReference type="AlphaFoldDB" id="A0AA36HC40"/>
<proteinExistence type="predicted"/>
<protein>
    <submittedName>
        <fullName evidence="2">Uncharacterized protein</fullName>
    </submittedName>
</protein>
<comment type="caution">
    <text evidence="2">The sequence shown here is derived from an EMBL/GenBank/DDBJ whole genome shotgun (WGS) entry which is preliminary data.</text>
</comment>
<name>A0AA36HC40_CYLNA</name>
<gene>
    <name evidence="2" type="ORF">CYNAS_LOCUS19599</name>
</gene>